<organism evidence="7">
    <name type="scientific">Mycolicibacterium gilvum (strain PYR-GCK)</name>
    <name type="common">Mycobacterium gilvum (strain PYR-GCK)</name>
    <dbReference type="NCBI Taxonomy" id="350054"/>
    <lineage>
        <taxon>Bacteria</taxon>
        <taxon>Bacillati</taxon>
        <taxon>Actinomycetota</taxon>
        <taxon>Actinomycetes</taxon>
        <taxon>Mycobacteriales</taxon>
        <taxon>Mycobacteriaceae</taxon>
        <taxon>Mycolicibacterium</taxon>
    </lineage>
</organism>
<evidence type="ECO:0000256" key="2">
    <source>
        <dbReference type="ARBA" id="ARBA00023125"/>
    </source>
</evidence>
<name>A4T0Q2_MYCGI</name>
<dbReference type="PROSITE" id="PS50977">
    <property type="entry name" value="HTH_TETR_2"/>
    <property type="match status" value="1"/>
</dbReference>
<dbReference type="InterPro" id="IPR001647">
    <property type="entry name" value="HTH_TetR"/>
</dbReference>
<dbReference type="AlphaFoldDB" id="A4T0Q2"/>
<evidence type="ECO:0000313" key="7">
    <source>
        <dbReference type="EMBL" id="ABP42860.1"/>
    </source>
</evidence>
<dbReference type="KEGG" id="mgi:Mflv_0366"/>
<dbReference type="GO" id="GO:0003700">
    <property type="term" value="F:DNA-binding transcription factor activity"/>
    <property type="evidence" value="ECO:0007669"/>
    <property type="project" value="TreeGrafter"/>
</dbReference>
<reference evidence="7" key="1">
    <citation type="submission" date="2007-04" db="EMBL/GenBank/DDBJ databases">
        <authorList>
            <consortium name="US DOE Joint Genome Institute"/>
            <person name="Copeland A."/>
            <person name="Lucas S."/>
            <person name="Lapidus A."/>
            <person name="Barry K."/>
            <person name="Detter J.C."/>
            <person name="Glavina del Rio T."/>
            <person name="Hammon N."/>
            <person name="Israni S."/>
            <person name="Dalin E."/>
            <person name="Tice H."/>
            <person name="Pitluck S."/>
            <person name="Chain P."/>
            <person name="Malfatti S."/>
            <person name="Shin M."/>
            <person name="Vergez L."/>
            <person name="Schmutz J."/>
            <person name="Larimer F."/>
            <person name="Land M."/>
            <person name="Hauser L."/>
            <person name="Kyrpides N."/>
            <person name="Mikhailova N."/>
            <person name="Miller C."/>
            <person name="Richardson P."/>
        </authorList>
    </citation>
    <scope>NUCLEOTIDE SEQUENCE</scope>
    <source>
        <strain evidence="7">PYR-GCK</strain>
    </source>
</reference>
<evidence type="ECO:0000256" key="5">
    <source>
        <dbReference type="SAM" id="MobiDB-lite"/>
    </source>
</evidence>
<dbReference type="PANTHER" id="PTHR30055:SF234">
    <property type="entry name" value="HTH-TYPE TRANSCRIPTIONAL REGULATOR BETI"/>
    <property type="match status" value="1"/>
</dbReference>
<evidence type="ECO:0000256" key="3">
    <source>
        <dbReference type="ARBA" id="ARBA00023163"/>
    </source>
</evidence>
<keyword evidence="3" id="KW-0804">Transcription</keyword>
<evidence type="ECO:0000256" key="1">
    <source>
        <dbReference type="ARBA" id="ARBA00023015"/>
    </source>
</evidence>
<dbReference type="EMBL" id="CP000656">
    <property type="protein sequence ID" value="ABP42860.1"/>
    <property type="molecule type" value="Genomic_DNA"/>
</dbReference>
<dbReference type="eggNOG" id="COG1309">
    <property type="taxonomic scope" value="Bacteria"/>
</dbReference>
<gene>
    <name evidence="7" type="ordered locus">Mflv_0366</name>
</gene>
<evidence type="ECO:0000256" key="4">
    <source>
        <dbReference type="PROSITE-ProRule" id="PRU00335"/>
    </source>
</evidence>
<keyword evidence="2 4" id="KW-0238">DNA-binding</keyword>
<dbReference type="SUPFAM" id="SSF46689">
    <property type="entry name" value="Homeodomain-like"/>
    <property type="match status" value="1"/>
</dbReference>
<feature type="region of interest" description="Disordered" evidence="5">
    <location>
        <begin position="1"/>
        <end position="38"/>
    </location>
</feature>
<dbReference type="PRINTS" id="PR00455">
    <property type="entry name" value="HTHTETR"/>
</dbReference>
<dbReference type="OrthoDB" id="4761260at2"/>
<reference evidence="7" key="2">
    <citation type="journal article" date="2013" name="PLoS ONE">
        <title>A Gene Expression Study of the Activities of Aromatic Ring-Cleavage Dioxygenases in Mycobacterium gilvum PYR-GCK to Changes in Salinity and pH during Pyrene Degradation.</title>
        <authorList>
            <person name="Badejo A.C."/>
            <person name="Badejo A.O."/>
            <person name="Shin K.H."/>
            <person name="Chai Y.G."/>
        </authorList>
    </citation>
    <scope>NUCLEOTIDE SEQUENCE [LARGE SCALE GENOMIC DNA]</scope>
    <source>
        <strain evidence="7">PYR-GCK</strain>
    </source>
</reference>
<dbReference type="Gene3D" id="1.10.357.10">
    <property type="entry name" value="Tetracycline Repressor, domain 2"/>
    <property type="match status" value="1"/>
</dbReference>
<proteinExistence type="predicted"/>
<evidence type="ECO:0000259" key="6">
    <source>
        <dbReference type="PROSITE" id="PS50977"/>
    </source>
</evidence>
<accession>A4T0Q2</accession>
<feature type="DNA-binding region" description="H-T-H motif" evidence="4">
    <location>
        <begin position="58"/>
        <end position="77"/>
    </location>
</feature>
<feature type="domain" description="HTH tetR-type" evidence="6">
    <location>
        <begin position="35"/>
        <end position="95"/>
    </location>
</feature>
<dbReference type="InterPro" id="IPR009057">
    <property type="entry name" value="Homeodomain-like_sf"/>
</dbReference>
<dbReference type="STRING" id="350054.Mflv_0366"/>
<dbReference type="Pfam" id="PF00440">
    <property type="entry name" value="TetR_N"/>
    <property type="match status" value="1"/>
</dbReference>
<dbReference type="PANTHER" id="PTHR30055">
    <property type="entry name" value="HTH-TYPE TRANSCRIPTIONAL REGULATOR RUTR"/>
    <property type="match status" value="1"/>
</dbReference>
<sequence>MAEADSEPFAPSASGRSTSPARRRGRPVGGGNTSDQARTVLMDAAERSILRRGFQASTMELVAREAGYSRAAIYRHFPSRRLLLEALVERKTRRHQTEISARLTENASLADLLTEGLVIVATELIHDPLLRTLSEQTDEGTVAHLVAGAARIPEQVEQLIAATDGGESEKIFRPGVEAGDVGQFLITAALTMLLGVIPGIEDPETARRYVRTFVLPAILADPPAPQQVFRPR</sequence>
<keyword evidence="1" id="KW-0805">Transcription regulation</keyword>
<dbReference type="GO" id="GO:0000976">
    <property type="term" value="F:transcription cis-regulatory region binding"/>
    <property type="evidence" value="ECO:0007669"/>
    <property type="project" value="TreeGrafter"/>
</dbReference>
<dbReference type="InterPro" id="IPR050109">
    <property type="entry name" value="HTH-type_TetR-like_transc_reg"/>
</dbReference>
<dbReference type="HOGENOM" id="CLU_069356_39_4_11"/>
<protein>
    <submittedName>
        <fullName evidence="7">Transcriptional regulator, TetR family</fullName>
    </submittedName>
</protein>